<feature type="coiled-coil region" evidence="1">
    <location>
        <begin position="124"/>
        <end position="151"/>
    </location>
</feature>
<dbReference type="EMBL" id="CAWVOH010000001">
    <property type="protein sequence ID" value="CAK8054130.1"/>
    <property type="molecule type" value="Genomic_DNA"/>
</dbReference>
<sequence length="875" mass="93916">MPQSVGSYKKLTYLGGNETKQGDSSTVFKFGLLQDEDQITYSGQANVAIKSQSGDVTNVTASVDAGVVSLPMTNDTMSGLATGNYTFEVKLSDGSIWPDRDQGQFYINVAIDASGAKLPSVIDIDDLKSDIKAVNTRVDGLQNRVTTLESKPTGNGKNWQPEIDNLSTANSKAISDLSANATSLNNTTASSASLAGSTASEANSNAVSAQSTANNATSTASEALSTANTDVSGNASTATSVNLVEGRVSVLEARPQGGGGDNGKNYDSEVNSLAANIGVNSTSLSTVSTAGSTAQITAQQANSLAAANSQALNSVSTNASSLTTQVSTNTADIATLKTNGGTGTASTLTTVSDQSMTTDPGDLRIAQWFLYRSYFKTWGWISDDSGTFTKLFYFKNKSILGTKWGDLTNVFARLTQSGDYSRWEIWSKPTDYYSSYDIRVIEGKQSTEMGSVRQFEIEASGSSATNDGIPVLTLTGKAFGINPDSKVIMPYSLTDALGNTISTGYATVKQQGDSSQGWERANYGLSFFSDAAATKSQTVHFNLSMEPVKKASIKSNYIDETTGRNIVAQRNWAEINQSKHNPAPQIQTGLNNGAIDGYPVKLLIVPQGDATSNPVNNYGIYTFQYQDAYATYGLDANKPDTNIGIYGGDGAESSSLTTNDPSFSVPSFNLDGSHQWAYLTKQTANSDAAVQKLAALGYLADTDNYENFKSKADSMLDFESIFDYISHALFWGDGDAWKKNQTWVTYDGVKWGMQRYDNDNILGMDWTGAIDTGSNSVTRDLSNFLGNHMLLAVKKYKPAELKARYFELRNTGVLSAAHGIALYKQYMRDIPIARMQEQESKFTTSPSLGKTGIQQVQQALVIRQKLVDDFMNSLA</sequence>
<keyword evidence="2" id="KW-0946">Virion</keyword>
<keyword evidence="1" id="KW-0175">Coiled coil</keyword>
<evidence type="ECO:0000313" key="3">
    <source>
        <dbReference type="Proteomes" id="UP001314241"/>
    </source>
</evidence>
<comment type="caution">
    <text evidence="2">The sequence shown here is derived from an EMBL/GenBank/DDBJ whole genome shotgun (WGS) entry which is preliminary data.</text>
</comment>
<reference evidence="2 3" key="1">
    <citation type="submission" date="2024-01" db="EMBL/GenBank/DDBJ databases">
        <authorList>
            <person name="Botero Cardona J."/>
        </authorList>
    </citation>
    <scope>NUCLEOTIDE SEQUENCE [LARGE SCALE GENOMIC DNA]</scope>
    <source>
        <strain evidence="2 3">LMG 33000</strain>
    </source>
</reference>
<protein>
    <submittedName>
        <fullName evidence="2">Spore coat protein CotH (CotH)</fullName>
    </submittedName>
</protein>
<keyword evidence="2" id="KW-0167">Capsid protein</keyword>
<dbReference type="InterPro" id="IPR014867">
    <property type="entry name" value="Spore_coat_CotH_CotH2/3/7"/>
</dbReference>
<keyword evidence="3" id="KW-1185">Reference proteome</keyword>
<proteinExistence type="predicted"/>
<dbReference type="Gene3D" id="1.20.5.340">
    <property type="match status" value="1"/>
</dbReference>
<name>A0ABP0EPE3_9LACO</name>
<dbReference type="Proteomes" id="UP001314241">
    <property type="component" value="Unassembled WGS sequence"/>
</dbReference>
<dbReference type="Pfam" id="PF08757">
    <property type="entry name" value="CotH"/>
    <property type="match status" value="1"/>
</dbReference>
<evidence type="ECO:0000256" key="1">
    <source>
        <dbReference type="SAM" id="Coils"/>
    </source>
</evidence>
<gene>
    <name evidence="2" type="ORF">R54876_GBNLAHCA_00691</name>
</gene>
<dbReference type="RefSeq" id="WP_349641672.1">
    <property type="nucleotide sequence ID" value="NZ_CAWVOH010000001.1"/>
</dbReference>
<organism evidence="2 3">
    <name type="scientific">Eupransor demetentiae</name>
    <dbReference type="NCBI Taxonomy" id="3109584"/>
    <lineage>
        <taxon>Bacteria</taxon>
        <taxon>Bacillati</taxon>
        <taxon>Bacillota</taxon>
        <taxon>Bacilli</taxon>
        <taxon>Lactobacillales</taxon>
        <taxon>Lactobacillaceae</taxon>
        <taxon>Eupransor</taxon>
    </lineage>
</organism>
<evidence type="ECO:0000313" key="2">
    <source>
        <dbReference type="EMBL" id="CAK8054130.1"/>
    </source>
</evidence>
<accession>A0ABP0EPE3</accession>